<evidence type="ECO:0000256" key="6">
    <source>
        <dbReference type="ARBA" id="ARBA00023277"/>
    </source>
</evidence>
<accession>A0A2U2HIC1</accession>
<evidence type="ECO:0000256" key="5">
    <source>
        <dbReference type="ARBA" id="ARBA00023001"/>
    </source>
</evidence>
<sequence length="471" mass="51780">MTKTVNDQTTPLAASDFGRDFLWGCATSAYQIEGAAAEDGRVESIWDRFCAQPGAIRDGSTGAVACDHYHRWPEDLDLARSLGVRAYRFSIAWPRIFSGPGARPNQRGLDFYARLVDGMLERGLEPWATLYHWDLPQYLQDAGGWQHRATIDAFVEFADTMSGHLGGRVKHWITHNEPWCTAMHGNFDGAHAPGGKDLATAMQVCHNVLVSHGRAVPLIRANSDGAQVGISLSLHPISAASERPQDEAARVRQDGLRNRWFLDALTGRGYPRDVLALLADKAPQTAAGDMELIASPLDFIGVNYYFPEMVEDAPGTEPVDTRLVLPAGLERTAFGWEVAPGGLTALLTRIARDYQPAAIYVTENGSTYDDVVGPDGEVDDRERQSYLVRHLLALRETIAQGAPIKGYFAWSLLDNFEWGEGLARRFGITHVDFETQRRTLKTSGKWLRAFLAGADQSADPSADPINDSTNG</sequence>
<dbReference type="GO" id="GO:0030245">
    <property type="term" value="P:cellulose catabolic process"/>
    <property type="evidence" value="ECO:0007669"/>
    <property type="project" value="UniProtKB-KW"/>
</dbReference>
<proteinExistence type="inferred from homology"/>
<dbReference type="GO" id="GO:0005829">
    <property type="term" value="C:cytosol"/>
    <property type="evidence" value="ECO:0007669"/>
    <property type="project" value="TreeGrafter"/>
</dbReference>
<evidence type="ECO:0000256" key="7">
    <source>
        <dbReference type="ARBA" id="ARBA00023295"/>
    </source>
</evidence>
<organism evidence="12 13">
    <name type="scientific">Massilia glaciei</name>
    <dbReference type="NCBI Taxonomy" id="1524097"/>
    <lineage>
        <taxon>Bacteria</taxon>
        <taxon>Pseudomonadati</taxon>
        <taxon>Pseudomonadota</taxon>
        <taxon>Betaproteobacteria</taxon>
        <taxon>Burkholderiales</taxon>
        <taxon>Oxalobacteraceae</taxon>
        <taxon>Telluria group</taxon>
        <taxon>Massilia</taxon>
    </lineage>
</organism>
<evidence type="ECO:0000256" key="11">
    <source>
        <dbReference type="RuleBase" id="RU361175"/>
    </source>
</evidence>
<comment type="similarity">
    <text evidence="2 11">Belongs to the glycosyl hydrolase 1 family.</text>
</comment>
<dbReference type="PANTHER" id="PTHR10353">
    <property type="entry name" value="GLYCOSYL HYDROLASE"/>
    <property type="match status" value="1"/>
</dbReference>
<keyword evidence="6" id="KW-0119">Carbohydrate metabolism</keyword>
<feature type="active site" description="Nucleophile" evidence="9">
    <location>
        <position position="363"/>
    </location>
</feature>
<feature type="binding site" evidence="10">
    <location>
        <position position="305"/>
    </location>
    <ligand>
        <name>substrate</name>
    </ligand>
</feature>
<dbReference type="OrthoDB" id="9765195at2"/>
<dbReference type="InterPro" id="IPR033132">
    <property type="entry name" value="GH_1_N_CS"/>
</dbReference>
<keyword evidence="8" id="KW-0624">Polysaccharide degradation</keyword>
<evidence type="ECO:0000256" key="4">
    <source>
        <dbReference type="ARBA" id="ARBA00022801"/>
    </source>
</evidence>
<feature type="active site" description="Proton donor" evidence="9">
    <location>
        <position position="177"/>
    </location>
</feature>
<keyword evidence="7 11" id="KW-0326">Glycosidase</keyword>
<feature type="binding site" evidence="10">
    <location>
        <begin position="417"/>
        <end position="418"/>
    </location>
    <ligand>
        <name>substrate</name>
    </ligand>
</feature>
<dbReference type="Gene3D" id="3.20.20.80">
    <property type="entry name" value="Glycosidases"/>
    <property type="match status" value="1"/>
</dbReference>
<feature type="binding site" evidence="10">
    <location>
        <position position="31"/>
    </location>
    <ligand>
        <name>substrate</name>
    </ligand>
</feature>
<evidence type="ECO:0000256" key="9">
    <source>
        <dbReference type="PIRSR" id="PIRSR617736-1"/>
    </source>
</evidence>
<name>A0A2U2HIC1_9BURK</name>
<feature type="binding site" evidence="10">
    <location>
        <position position="176"/>
    </location>
    <ligand>
        <name>substrate</name>
    </ligand>
</feature>
<dbReference type="PRINTS" id="PR00131">
    <property type="entry name" value="GLHYDRLASE1"/>
</dbReference>
<gene>
    <name evidence="12" type="ORF">C7C56_016410</name>
</gene>
<dbReference type="EC" id="3.2.1.21" evidence="3 11"/>
<dbReference type="AlphaFoldDB" id="A0A2U2HIC1"/>
<dbReference type="Pfam" id="PF00232">
    <property type="entry name" value="Glyco_hydro_1"/>
    <property type="match status" value="1"/>
</dbReference>
<dbReference type="PANTHER" id="PTHR10353:SF36">
    <property type="entry name" value="LP05116P"/>
    <property type="match status" value="1"/>
</dbReference>
<keyword evidence="13" id="KW-1185">Reference proteome</keyword>
<keyword evidence="4 11" id="KW-0378">Hydrolase</keyword>
<evidence type="ECO:0000256" key="8">
    <source>
        <dbReference type="ARBA" id="ARBA00023326"/>
    </source>
</evidence>
<evidence type="ECO:0000256" key="1">
    <source>
        <dbReference type="ARBA" id="ARBA00000448"/>
    </source>
</evidence>
<evidence type="ECO:0000313" key="13">
    <source>
        <dbReference type="Proteomes" id="UP000241421"/>
    </source>
</evidence>
<dbReference type="EMBL" id="PXWF02000245">
    <property type="protein sequence ID" value="PWF46099.1"/>
    <property type="molecule type" value="Genomic_DNA"/>
</dbReference>
<comment type="catalytic activity">
    <reaction evidence="1 11">
        <text>Hydrolysis of terminal, non-reducing beta-D-glucosyl residues with release of beta-D-glucose.</text>
        <dbReference type="EC" id="3.2.1.21"/>
    </reaction>
</comment>
<dbReference type="InterPro" id="IPR017736">
    <property type="entry name" value="Glyco_hydro_1_beta-glucosidase"/>
</dbReference>
<protein>
    <recommendedName>
        <fullName evidence="3 11">Beta-glucosidase</fullName>
        <ecNumber evidence="3 11">3.2.1.21</ecNumber>
    </recommendedName>
</protein>
<dbReference type="GO" id="GO:0008422">
    <property type="term" value="F:beta-glucosidase activity"/>
    <property type="evidence" value="ECO:0007669"/>
    <property type="project" value="UniProtKB-EC"/>
</dbReference>
<keyword evidence="5" id="KW-0136">Cellulose degradation</keyword>
<dbReference type="PROSITE" id="PS00653">
    <property type="entry name" value="GLYCOSYL_HYDROL_F1_2"/>
    <property type="match status" value="1"/>
</dbReference>
<evidence type="ECO:0000256" key="10">
    <source>
        <dbReference type="PIRSR" id="PIRSR617736-2"/>
    </source>
</evidence>
<feature type="binding site" evidence="10">
    <location>
        <position position="132"/>
    </location>
    <ligand>
        <name>substrate</name>
    </ligand>
</feature>
<comment type="caution">
    <text evidence="12">The sequence shown here is derived from an EMBL/GenBank/DDBJ whole genome shotgun (WGS) entry which is preliminary data.</text>
</comment>
<evidence type="ECO:0000256" key="2">
    <source>
        <dbReference type="ARBA" id="ARBA00010838"/>
    </source>
</evidence>
<dbReference type="InterPro" id="IPR001360">
    <property type="entry name" value="Glyco_hydro_1"/>
</dbReference>
<dbReference type="InterPro" id="IPR017853">
    <property type="entry name" value="GH"/>
</dbReference>
<dbReference type="NCBIfam" id="TIGR03356">
    <property type="entry name" value="BGL"/>
    <property type="match status" value="1"/>
</dbReference>
<evidence type="ECO:0000313" key="12">
    <source>
        <dbReference type="EMBL" id="PWF46099.1"/>
    </source>
</evidence>
<evidence type="ECO:0000256" key="3">
    <source>
        <dbReference type="ARBA" id="ARBA00012744"/>
    </source>
</evidence>
<dbReference type="SUPFAM" id="SSF51445">
    <property type="entry name" value="(Trans)glycosidases"/>
    <property type="match status" value="1"/>
</dbReference>
<dbReference type="Proteomes" id="UP000241421">
    <property type="component" value="Unassembled WGS sequence"/>
</dbReference>
<reference evidence="12 13" key="1">
    <citation type="submission" date="2018-04" db="EMBL/GenBank/DDBJ databases">
        <title>Massilia violaceinigra sp. nov., a novel purple-pigmented bacterium isolated from Tianshan glacier, Xinjiang, China.</title>
        <authorList>
            <person name="Wang H."/>
        </authorList>
    </citation>
    <scope>NUCLEOTIDE SEQUENCE [LARGE SCALE GENOMIC DNA]</scope>
    <source>
        <strain evidence="12 13">B448-2</strain>
    </source>
</reference>
<feature type="binding site" evidence="10">
    <location>
        <position position="410"/>
    </location>
    <ligand>
        <name>substrate</name>
    </ligand>
</feature>
<dbReference type="FunFam" id="3.20.20.80:FF:000004">
    <property type="entry name" value="Beta-glucosidase 6-phospho-beta-glucosidase"/>
    <property type="match status" value="1"/>
</dbReference>